<evidence type="ECO:0000256" key="1">
    <source>
        <dbReference type="SAM" id="MobiDB-lite"/>
    </source>
</evidence>
<protein>
    <submittedName>
        <fullName evidence="2">Uncharacterized protein</fullName>
    </submittedName>
</protein>
<accession>A0AAV9SAA2</accession>
<feature type="region of interest" description="Disordered" evidence="1">
    <location>
        <begin position="21"/>
        <end position="41"/>
    </location>
</feature>
<comment type="caution">
    <text evidence="2">The sequence shown here is derived from an EMBL/GenBank/DDBJ whole genome shotgun (WGS) entry which is preliminary data.</text>
</comment>
<organism evidence="2 3">
    <name type="scientific">Crenichthys baileyi</name>
    <name type="common">White River springfish</name>
    <dbReference type="NCBI Taxonomy" id="28760"/>
    <lineage>
        <taxon>Eukaryota</taxon>
        <taxon>Metazoa</taxon>
        <taxon>Chordata</taxon>
        <taxon>Craniata</taxon>
        <taxon>Vertebrata</taxon>
        <taxon>Euteleostomi</taxon>
        <taxon>Actinopterygii</taxon>
        <taxon>Neopterygii</taxon>
        <taxon>Teleostei</taxon>
        <taxon>Neoteleostei</taxon>
        <taxon>Acanthomorphata</taxon>
        <taxon>Ovalentaria</taxon>
        <taxon>Atherinomorphae</taxon>
        <taxon>Cyprinodontiformes</taxon>
        <taxon>Goodeidae</taxon>
        <taxon>Crenichthys</taxon>
    </lineage>
</organism>
<dbReference type="AlphaFoldDB" id="A0AAV9SAA2"/>
<dbReference type="Proteomes" id="UP001311232">
    <property type="component" value="Unassembled WGS sequence"/>
</dbReference>
<keyword evidence="3" id="KW-1185">Reference proteome</keyword>
<reference evidence="2 3" key="1">
    <citation type="submission" date="2021-06" db="EMBL/GenBank/DDBJ databases">
        <authorList>
            <person name="Palmer J.M."/>
        </authorList>
    </citation>
    <scope>NUCLEOTIDE SEQUENCE [LARGE SCALE GENOMIC DNA]</scope>
    <source>
        <strain evidence="2 3">MEX-2019</strain>
        <tissue evidence="2">Muscle</tissue>
    </source>
</reference>
<dbReference type="EMBL" id="JAHHUM010000634">
    <property type="protein sequence ID" value="KAK5618191.1"/>
    <property type="molecule type" value="Genomic_DNA"/>
</dbReference>
<sequence>MRVPRRDGGGWTWSICRAAHHTSPSAGHPNPPGSLDPPSSLQRTRYGFWTPCPMTSWSVNEAGANLKHLWHTVCNLWTYVVILNFPPLLTMKALM</sequence>
<evidence type="ECO:0000313" key="3">
    <source>
        <dbReference type="Proteomes" id="UP001311232"/>
    </source>
</evidence>
<name>A0AAV9SAA2_9TELE</name>
<evidence type="ECO:0000313" key="2">
    <source>
        <dbReference type="EMBL" id="KAK5618191.1"/>
    </source>
</evidence>
<gene>
    <name evidence="2" type="ORF">CRENBAI_021059</name>
</gene>
<proteinExistence type="predicted"/>